<dbReference type="RefSeq" id="WP_114406095.1">
    <property type="nucleotide sequence ID" value="NZ_QOWE01000008.1"/>
</dbReference>
<proteinExistence type="predicted"/>
<dbReference type="AlphaFoldDB" id="A0A368JP52"/>
<evidence type="ECO:0000313" key="1">
    <source>
        <dbReference type="EMBL" id="RCR69408.1"/>
    </source>
</evidence>
<reference evidence="1 2" key="1">
    <citation type="submission" date="2018-07" db="EMBL/GenBank/DDBJ databases">
        <title>Genome analysis of Larkinella rosea.</title>
        <authorList>
            <person name="Zhou Z."/>
            <person name="Wang G."/>
        </authorList>
    </citation>
    <scope>NUCLEOTIDE SEQUENCE [LARGE SCALE GENOMIC DNA]</scope>
    <source>
        <strain evidence="2">zzj9</strain>
    </source>
</reference>
<dbReference type="OrthoDB" id="963374at2"/>
<accession>A0A368JP52</accession>
<evidence type="ECO:0000313" key="2">
    <source>
        <dbReference type="Proteomes" id="UP000253383"/>
    </source>
</evidence>
<gene>
    <name evidence="1" type="ORF">DUE52_11185</name>
</gene>
<keyword evidence="2" id="KW-1185">Reference proteome</keyword>
<dbReference type="Proteomes" id="UP000253383">
    <property type="component" value="Unassembled WGS sequence"/>
</dbReference>
<dbReference type="EMBL" id="QOWE01000008">
    <property type="protein sequence ID" value="RCR69408.1"/>
    <property type="molecule type" value="Genomic_DNA"/>
</dbReference>
<name>A0A368JP52_9BACT</name>
<comment type="caution">
    <text evidence="1">The sequence shown here is derived from an EMBL/GenBank/DDBJ whole genome shotgun (WGS) entry which is preliminary data.</text>
</comment>
<organism evidence="1 2">
    <name type="scientific">Larkinella punicea</name>
    <dbReference type="NCBI Taxonomy" id="2315727"/>
    <lineage>
        <taxon>Bacteria</taxon>
        <taxon>Pseudomonadati</taxon>
        <taxon>Bacteroidota</taxon>
        <taxon>Cytophagia</taxon>
        <taxon>Cytophagales</taxon>
        <taxon>Spirosomataceae</taxon>
        <taxon>Larkinella</taxon>
    </lineage>
</organism>
<protein>
    <submittedName>
        <fullName evidence="1">Uncharacterized protein</fullName>
    </submittedName>
</protein>
<sequence>MENARRIHADLIRGDFAQESAAIAQARFQTCKEILVVSQANEAQLKTGLEKAQVAVVAEADRRKKLQLEAWAWRILAGITLFQLLR</sequence>